<organism evidence="6 7">
    <name type="scientific">Saccharobesus litoralis</name>
    <dbReference type="NCBI Taxonomy" id="2172099"/>
    <lineage>
        <taxon>Bacteria</taxon>
        <taxon>Pseudomonadati</taxon>
        <taxon>Pseudomonadota</taxon>
        <taxon>Gammaproteobacteria</taxon>
        <taxon>Alteromonadales</taxon>
        <taxon>Alteromonadaceae</taxon>
        <taxon>Saccharobesus</taxon>
    </lineage>
</organism>
<dbReference type="PANTHER" id="PTHR46743">
    <property type="entry name" value="TEICHOIC ACIDS EXPORT ATP-BINDING PROTEIN TAGH"/>
    <property type="match status" value="1"/>
</dbReference>
<dbReference type="EMBL" id="CP026604">
    <property type="protein sequence ID" value="AWB68406.1"/>
    <property type="molecule type" value="Genomic_DNA"/>
</dbReference>
<sequence>MIELNNVTKYYTTKLGKKYVLRDVTFTIPEGRDVAILGRNGAGKSTLLRLLGGIDFPSKGTITSNKRISWPLALASGFQGSMTGRENVEFVCRVYGNRQIAKTSAFVKEFSEIGDYFELPIKTYSSGMKSRIAFALSMAFDFELYLIDEITSVGDASFRKKCIESMAEKRKTANVIMVAHDMNTLRAQCNMSIVLDNRELTLYDDVNQGIESYQAKLSK</sequence>
<dbReference type="RefSeq" id="WP_108604465.1">
    <property type="nucleotide sequence ID" value="NZ_CP026604.1"/>
</dbReference>
<gene>
    <name evidence="6" type="ORF">C2869_19230</name>
</gene>
<dbReference type="InterPro" id="IPR017871">
    <property type="entry name" value="ABC_transporter-like_CS"/>
</dbReference>
<dbReference type="InterPro" id="IPR015860">
    <property type="entry name" value="ABC_transpr_TagH-like"/>
</dbReference>
<dbReference type="Gene3D" id="3.40.50.300">
    <property type="entry name" value="P-loop containing nucleotide triphosphate hydrolases"/>
    <property type="match status" value="1"/>
</dbReference>
<dbReference type="InterPro" id="IPR050683">
    <property type="entry name" value="Bact_Polysacc_Export_ATP-bd"/>
</dbReference>
<evidence type="ECO:0000259" key="5">
    <source>
        <dbReference type="PROSITE" id="PS50893"/>
    </source>
</evidence>
<dbReference type="OrthoDB" id="9778870at2"/>
<dbReference type="SMART" id="SM00382">
    <property type="entry name" value="AAA"/>
    <property type="match status" value="1"/>
</dbReference>
<dbReference type="GO" id="GO:0016887">
    <property type="term" value="F:ATP hydrolysis activity"/>
    <property type="evidence" value="ECO:0007669"/>
    <property type="project" value="InterPro"/>
</dbReference>
<keyword evidence="7" id="KW-1185">Reference proteome</keyword>
<dbReference type="AlphaFoldDB" id="A0A2S0VW09"/>
<dbReference type="InterPro" id="IPR027417">
    <property type="entry name" value="P-loop_NTPase"/>
</dbReference>
<evidence type="ECO:0000256" key="2">
    <source>
        <dbReference type="ARBA" id="ARBA00022448"/>
    </source>
</evidence>
<dbReference type="PANTHER" id="PTHR46743:SF2">
    <property type="entry name" value="TEICHOIC ACIDS EXPORT ATP-BINDING PROTEIN TAGH"/>
    <property type="match status" value="1"/>
</dbReference>
<dbReference type="PROSITE" id="PS50893">
    <property type="entry name" value="ABC_TRANSPORTER_2"/>
    <property type="match status" value="1"/>
</dbReference>
<reference evidence="6 7" key="1">
    <citation type="submission" date="2018-01" db="EMBL/GenBank/DDBJ databases">
        <title>Genome sequence of a Cantenovulum-like bacteria.</title>
        <authorList>
            <person name="Tan W.R."/>
            <person name="Lau N.-S."/>
            <person name="Go F."/>
            <person name="Amirul A.-A.A."/>
        </authorList>
    </citation>
    <scope>NUCLEOTIDE SEQUENCE [LARGE SCALE GENOMIC DNA]</scope>
    <source>
        <strain evidence="6 7">CCB-QB4</strain>
    </source>
</reference>
<dbReference type="GO" id="GO:0005524">
    <property type="term" value="F:ATP binding"/>
    <property type="evidence" value="ECO:0007669"/>
    <property type="project" value="UniProtKB-KW"/>
</dbReference>
<evidence type="ECO:0000256" key="3">
    <source>
        <dbReference type="ARBA" id="ARBA00022741"/>
    </source>
</evidence>
<dbReference type="PROSITE" id="PS00211">
    <property type="entry name" value="ABC_TRANSPORTER_1"/>
    <property type="match status" value="1"/>
</dbReference>
<dbReference type="KEGG" id="cate:C2869_19230"/>
<proteinExistence type="inferred from homology"/>
<dbReference type="CDD" id="cd03220">
    <property type="entry name" value="ABC_KpsT_Wzt"/>
    <property type="match status" value="1"/>
</dbReference>
<accession>A0A2S0VW09</accession>
<evidence type="ECO:0000256" key="4">
    <source>
        <dbReference type="ARBA" id="ARBA00022840"/>
    </source>
</evidence>
<comment type="similarity">
    <text evidence="1">Belongs to the ABC transporter superfamily.</text>
</comment>
<dbReference type="InterPro" id="IPR003439">
    <property type="entry name" value="ABC_transporter-like_ATP-bd"/>
</dbReference>
<feature type="domain" description="ABC transporter" evidence="5">
    <location>
        <begin position="2"/>
        <end position="219"/>
    </location>
</feature>
<dbReference type="GO" id="GO:0016020">
    <property type="term" value="C:membrane"/>
    <property type="evidence" value="ECO:0007669"/>
    <property type="project" value="InterPro"/>
</dbReference>
<evidence type="ECO:0000313" key="7">
    <source>
        <dbReference type="Proteomes" id="UP000244441"/>
    </source>
</evidence>
<dbReference type="SUPFAM" id="SSF52540">
    <property type="entry name" value="P-loop containing nucleoside triphosphate hydrolases"/>
    <property type="match status" value="1"/>
</dbReference>
<protein>
    <submittedName>
        <fullName evidence="6">ABC transporter ATP-binding protein</fullName>
    </submittedName>
</protein>
<dbReference type="InterPro" id="IPR003593">
    <property type="entry name" value="AAA+_ATPase"/>
</dbReference>
<name>A0A2S0VW09_9ALTE</name>
<evidence type="ECO:0000256" key="1">
    <source>
        <dbReference type="ARBA" id="ARBA00005417"/>
    </source>
</evidence>
<evidence type="ECO:0000313" key="6">
    <source>
        <dbReference type="EMBL" id="AWB68406.1"/>
    </source>
</evidence>
<dbReference type="GO" id="GO:0140359">
    <property type="term" value="F:ABC-type transporter activity"/>
    <property type="evidence" value="ECO:0007669"/>
    <property type="project" value="InterPro"/>
</dbReference>
<dbReference type="Proteomes" id="UP000244441">
    <property type="component" value="Chromosome"/>
</dbReference>
<keyword evidence="4 6" id="KW-0067">ATP-binding</keyword>
<keyword evidence="3" id="KW-0547">Nucleotide-binding</keyword>
<keyword evidence="2" id="KW-0813">Transport</keyword>
<dbReference type="Pfam" id="PF00005">
    <property type="entry name" value="ABC_tran"/>
    <property type="match status" value="1"/>
</dbReference>